<feature type="DNA-binding region" description="H-T-H motif" evidence="4">
    <location>
        <begin position="33"/>
        <end position="52"/>
    </location>
</feature>
<feature type="domain" description="HTH tetR-type" evidence="5">
    <location>
        <begin position="10"/>
        <end position="70"/>
    </location>
</feature>
<dbReference type="PANTHER" id="PTHR30055">
    <property type="entry name" value="HTH-TYPE TRANSCRIPTIONAL REGULATOR RUTR"/>
    <property type="match status" value="1"/>
</dbReference>
<dbReference type="Gene3D" id="1.10.357.10">
    <property type="entry name" value="Tetracycline Repressor, domain 2"/>
    <property type="match status" value="1"/>
</dbReference>
<reference evidence="7" key="1">
    <citation type="submission" date="2017-05" db="EMBL/GenBank/DDBJ databases">
        <authorList>
            <person name="Rodrigo-Torres L."/>
            <person name="Arahal R. D."/>
            <person name="Lucena T."/>
        </authorList>
    </citation>
    <scope>NUCLEOTIDE SEQUENCE [LARGE SCALE GENOMIC DNA]</scope>
    <source>
        <strain evidence="7">CECT 8649</strain>
    </source>
</reference>
<sequence>MSEKTKARKAALREKLIELAEAQIAAEGLSSLRARSLAKEAGCAVGAIYTHFDDLNALTLEVNGRTFRRLGAKVAEAVAESASQPPRDRLIAMSHAYLYFAAEQPSLWRALFDVEMSTEGPVPQWYMDALGGLFSYISEPLAEIFPDMHEQDLDLMTRALFSSVHGIVLLGLEQRISGVPLPLLKKMIAQILSRIS</sequence>
<dbReference type="SUPFAM" id="SSF48498">
    <property type="entry name" value="Tetracyclin repressor-like, C-terminal domain"/>
    <property type="match status" value="1"/>
</dbReference>
<organism evidence="6 7">
    <name type="scientific">Pelagimonas phthalicica</name>
    <dbReference type="NCBI Taxonomy" id="1037362"/>
    <lineage>
        <taxon>Bacteria</taxon>
        <taxon>Pseudomonadati</taxon>
        <taxon>Pseudomonadota</taxon>
        <taxon>Alphaproteobacteria</taxon>
        <taxon>Rhodobacterales</taxon>
        <taxon>Roseobacteraceae</taxon>
        <taxon>Pelagimonas</taxon>
    </lineage>
</organism>
<dbReference type="PROSITE" id="PS50977">
    <property type="entry name" value="HTH_TETR_2"/>
    <property type="match status" value="1"/>
</dbReference>
<name>A0A238JDW8_9RHOB</name>
<evidence type="ECO:0000256" key="1">
    <source>
        <dbReference type="ARBA" id="ARBA00023015"/>
    </source>
</evidence>
<keyword evidence="1" id="KW-0805">Transcription regulation</keyword>
<proteinExistence type="predicted"/>
<dbReference type="GO" id="GO:0000976">
    <property type="term" value="F:transcription cis-regulatory region binding"/>
    <property type="evidence" value="ECO:0007669"/>
    <property type="project" value="TreeGrafter"/>
</dbReference>
<dbReference type="Proteomes" id="UP000225972">
    <property type="component" value="Unassembled WGS sequence"/>
</dbReference>
<evidence type="ECO:0000313" key="6">
    <source>
        <dbReference type="EMBL" id="SMX28036.1"/>
    </source>
</evidence>
<keyword evidence="2 4" id="KW-0238">DNA-binding</keyword>
<dbReference type="InterPro" id="IPR025996">
    <property type="entry name" value="MT1864/Rv1816-like_C"/>
</dbReference>
<dbReference type="InterPro" id="IPR050109">
    <property type="entry name" value="HTH-type_TetR-like_transc_reg"/>
</dbReference>
<dbReference type="InterPro" id="IPR001647">
    <property type="entry name" value="HTH_TetR"/>
</dbReference>
<dbReference type="SUPFAM" id="SSF46689">
    <property type="entry name" value="Homeodomain-like"/>
    <property type="match status" value="1"/>
</dbReference>
<evidence type="ECO:0000313" key="7">
    <source>
        <dbReference type="Proteomes" id="UP000225972"/>
    </source>
</evidence>
<evidence type="ECO:0000256" key="2">
    <source>
        <dbReference type="ARBA" id="ARBA00023125"/>
    </source>
</evidence>
<accession>A0A238JDW8</accession>
<evidence type="ECO:0000256" key="4">
    <source>
        <dbReference type="PROSITE-ProRule" id="PRU00335"/>
    </source>
</evidence>
<dbReference type="EMBL" id="FXXP01000002">
    <property type="protein sequence ID" value="SMX28036.1"/>
    <property type="molecule type" value="Genomic_DNA"/>
</dbReference>
<dbReference type="PANTHER" id="PTHR30055:SF234">
    <property type="entry name" value="HTH-TYPE TRANSCRIPTIONAL REGULATOR BETI"/>
    <property type="match status" value="1"/>
</dbReference>
<dbReference type="InterPro" id="IPR036271">
    <property type="entry name" value="Tet_transcr_reg_TetR-rel_C_sf"/>
</dbReference>
<dbReference type="AlphaFoldDB" id="A0A238JDW8"/>
<dbReference type="OrthoDB" id="7223515at2"/>
<dbReference type="RefSeq" id="WP_099245098.1">
    <property type="nucleotide sequence ID" value="NZ_FXXP01000002.1"/>
</dbReference>
<evidence type="ECO:0000256" key="3">
    <source>
        <dbReference type="ARBA" id="ARBA00023163"/>
    </source>
</evidence>
<evidence type="ECO:0000259" key="5">
    <source>
        <dbReference type="PROSITE" id="PS50977"/>
    </source>
</evidence>
<dbReference type="Pfam" id="PF00440">
    <property type="entry name" value="TetR_N"/>
    <property type="match status" value="1"/>
</dbReference>
<keyword evidence="7" id="KW-1185">Reference proteome</keyword>
<keyword evidence="3" id="KW-0804">Transcription</keyword>
<dbReference type="InterPro" id="IPR009057">
    <property type="entry name" value="Homeodomain-like_sf"/>
</dbReference>
<gene>
    <name evidence="6" type="ORF">TRP8649_02148</name>
</gene>
<dbReference type="GO" id="GO:0003700">
    <property type="term" value="F:DNA-binding transcription factor activity"/>
    <property type="evidence" value="ECO:0007669"/>
    <property type="project" value="TreeGrafter"/>
</dbReference>
<protein>
    <submittedName>
        <fullName evidence="6">DNA-binding transcriptional regulator EnvR</fullName>
    </submittedName>
</protein>
<dbReference type="Pfam" id="PF13305">
    <property type="entry name" value="TetR_C_33"/>
    <property type="match status" value="1"/>
</dbReference>